<accession>A0A0L0FFP0</accession>
<gene>
    <name evidence="8" type="ORF">SARC_12586</name>
</gene>
<dbReference type="InterPro" id="IPR004099">
    <property type="entry name" value="Pyr_nucl-diS_OxRdtase_dimer"/>
</dbReference>
<dbReference type="Gene3D" id="3.40.250.10">
    <property type="entry name" value="Rhodanese-like domain"/>
    <property type="match status" value="1"/>
</dbReference>
<proteinExistence type="inferred from homology"/>
<keyword evidence="5" id="KW-0560">Oxidoreductase</keyword>
<dbReference type="PANTHER" id="PTHR43429">
    <property type="entry name" value="PYRIDINE NUCLEOTIDE-DISULFIDE OXIDOREDUCTASE DOMAIN-CONTAINING"/>
    <property type="match status" value="1"/>
</dbReference>
<keyword evidence="9" id="KW-1185">Reference proteome</keyword>
<dbReference type="Pfam" id="PF07992">
    <property type="entry name" value="Pyr_redox_2"/>
    <property type="match status" value="1"/>
</dbReference>
<evidence type="ECO:0000259" key="7">
    <source>
        <dbReference type="PROSITE" id="PS50206"/>
    </source>
</evidence>
<dbReference type="SUPFAM" id="SSF51905">
    <property type="entry name" value="FAD/NAD(P)-binding domain"/>
    <property type="match status" value="1"/>
</dbReference>
<comment type="similarity">
    <text evidence="2">Belongs to the class-III pyridine nucleotide-disulfide oxidoreductase family.</text>
</comment>
<dbReference type="RefSeq" id="XP_014148780.1">
    <property type="nucleotide sequence ID" value="XM_014293305.1"/>
</dbReference>
<feature type="domain" description="Rhodanese" evidence="7">
    <location>
        <begin position="493"/>
        <end position="581"/>
    </location>
</feature>
<dbReference type="Pfam" id="PF00581">
    <property type="entry name" value="Rhodanese"/>
    <property type="match status" value="1"/>
</dbReference>
<dbReference type="PRINTS" id="PR00368">
    <property type="entry name" value="FADPNR"/>
</dbReference>
<dbReference type="OrthoDB" id="432169at2759"/>
<dbReference type="eggNOG" id="KOG1336">
    <property type="taxonomic scope" value="Eukaryota"/>
</dbReference>
<evidence type="ECO:0000256" key="5">
    <source>
        <dbReference type="ARBA" id="ARBA00023002"/>
    </source>
</evidence>
<dbReference type="SUPFAM" id="SSF55424">
    <property type="entry name" value="FAD/NAD-linked reductases, dimerisation (C-terminal) domain"/>
    <property type="match status" value="1"/>
</dbReference>
<dbReference type="SUPFAM" id="SSF52821">
    <property type="entry name" value="Rhodanese/Cell cycle control phosphatase"/>
    <property type="match status" value="1"/>
</dbReference>
<dbReference type="InterPro" id="IPR016156">
    <property type="entry name" value="FAD/NAD-linked_Rdtase_dimer_sf"/>
</dbReference>
<dbReference type="InterPro" id="IPR036188">
    <property type="entry name" value="FAD/NAD-bd_sf"/>
</dbReference>
<dbReference type="SMART" id="SM00450">
    <property type="entry name" value="RHOD"/>
    <property type="match status" value="1"/>
</dbReference>
<dbReference type="InterPro" id="IPR023753">
    <property type="entry name" value="FAD/NAD-binding_dom"/>
</dbReference>
<dbReference type="Proteomes" id="UP000054560">
    <property type="component" value="Unassembled WGS sequence"/>
</dbReference>
<dbReference type="EMBL" id="KQ244014">
    <property type="protein sequence ID" value="KNC74878.1"/>
    <property type="molecule type" value="Genomic_DNA"/>
</dbReference>
<dbReference type="Pfam" id="PF02852">
    <property type="entry name" value="Pyr_redox_dim"/>
    <property type="match status" value="1"/>
</dbReference>
<dbReference type="PANTHER" id="PTHR43429:SF1">
    <property type="entry name" value="NAD(P)H SULFUR OXIDOREDUCTASE (COA-DEPENDENT)"/>
    <property type="match status" value="1"/>
</dbReference>
<evidence type="ECO:0000256" key="1">
    <source>
        <dbReference type="ARBA" id="ARBA00001974"/>
    </source>
</evidence>
<sequence length="596" mass="64673">MNRRDSIHRDIDFPFVPSTTDMAGKTVAIIGGVAGGASAAARLRRNDENVTINMYERGQYVSFANCGLPYYVGGIIKEQSDLFLTNPEELKRNYNINVFINTEVLSFDKNEKTLRVIGPDGERADTYDRLILSPGAQPIIPPFPGRDLPGIFTIRAVPDTELVRSWLKNTPDAKTATIVGGGFIGLEMAENLHTLGFKVTIIDMADQVMTPMDKEMAIYAEQVLERADIDLVLGDGVAGFEPADGKTLLVRTAHGRAVDADIVILAIGVRPDNKLAVDAGLAVAKSGCIAVDDHQTTSDANVYAVGDVAEKYNVITKTRMPFYMAGPANRQGRVAADAICGRENRFRGIQGTGVCGIMGLQVAMTGLTEKAMVAAGKVKGKDFDAVYLHPLDHVEYYPSSHHIHMKIVFSVREGKLLGAQAVGVQGAERRIDVLSMALQMGATVYDLAESELCYSPQYGAAKDAVNLAGFYAINTIKGYAHNSYWNPNNPSVFPDDAVLIDVRERDEVKESGTVPGATNIPMSEIRTRLDELSKDKTIHVFCLTGVRGHSVMRMLVQNGFSAKNISGGYTSYLSCVPKAHSRKALASVLSISNLNY</sequence>
<dbReference type="PROSITE" id="PS50206">
    <property type="entry name" value="RHODANESE_3"/>
    <property type="match status" value="1"/>
</dbReference>
<organism evidence="8 9">
    <name type="scientific">Sphaeroforma arctica JP610</name>
    <dbReference type="NCBI Taxonomy" id="667725"/>
    <lineage>
        <taxon>Eukaryota</taxon>
        <taxon>Ichthyosporea</taxon>
        <taxon>Ichthyophonida</taxon>
        <taxon>Sphaeroforma</taxon>
    </lineage>
</organism>
<dbReference type="AlphaFoldDB" id="A0A0L0FFP0"/>
<evidence type="ECO:0000256" key="3">
    <source>
        <dbReference type="ARBA" id="ARBA00022630"/>
    </source>
</evidence>
<dbReference type="InterPro" id="IPR050260">
    <property type="entry name" value="FAD-bd_OxRdtase"/>
</dbReference>
<evidence type="ECO:0000256" key="6">
    <source>
        <dbReference type="ARBA" id="ARBA00023284"/>
    </source>
</evidence>
<keyword evidence="4" id="KW-0274">FAD</keyword>
<keyword evidence="6" id="KW-0676">Redox-active center</keyword>
<protein>
    <recommendedName>
        <fullName evidence="7">Rhodanese domain-containing protein</fullName>
    </recommendedName>
</protein>
<keyword evidence="3" id="KW-0285">Flavoprotein</keyword>
<evidence type="ECO:0000256" key="4">
    <source>
        <dbReference type="ARBA" id="ARBA00022827"/>
    </source>
</evidence>
<evidence type="ECO:0000313" key="8">
    <source>
        <dbReference type="EMBL" id="KNC74878.1"/>
    </source>
</evidence>
<name>A0A0L0FFP0_9EUKA</name>
<evidence type="ECO:0000313" key="9">
    <source>
        <dbReference type="Proteomes" id="UP000054560"/>
    </source>
</evidence>
<evidence type="ECO:0000256" key="2">
    <source>
        <dbReference type="ARBA" id="ARBA00009130"/>
    </source>
</evidence>
<dbReference type="InterPro" id="IPR001763">
    <property type="entry name" value="Rhodanese-like_dom"/>
</dbReference>
<reference evidence="8 9" key="1">
    <citation type="submission" date="2011-02" db="EMBL/GenBank/DDBJ databases">
        <title>The Genome Sequence of Sphaeroforma arctica JP610.</title>
        <authorList>
            <consortium name="The Broad Institute Genome Sequencing Platform"/>
            <person name="Russ C."/>
            <person name="Cuomo C."/>
            <person name="Young S.K."/>
            <person name="Zeng Q."/>
            <person name="Gargeya S."/>
            <person name="Alvarado L."/>
            <person name="Berlin A."/>
            <person name="Chapman S.B."/>
            <person name="Chen Z."/>
            <person name="Freedman E."/>
            <person name="Gellesch M."/>
            <person name="Goldberg J."/>
            <person name="Griggs A."/>
            <person name="Gujja S."/>
            <person name="Heilman E."/>
            <person name="Heiman D."/>
            <person name="Howarth C."/>
            <person name="Mehta T."/>
            <person name="Neiman D."/>
            <person name="Pearson M."/>
            <person name="Roberts A."/>
            <person name="Saif S."/>
            <person name="Shea T."/>
            <person name="Shenoy N."/>
            <person name="Sisk P."/>
            <person name="Stolte C."/>
            <person name="Sykes S."/>
            <person name="White J."/>
            <person name="Yandava C."/>
            <person name="Burger G."/>
            <person name="Gray M.W."/>
            <person name="Holland P.W.H."/>
            <person name="King N."/>
            <person name="Lang F.B.F."/>
            <person name="Roger A.J."/>
            <person name="Ruiz-Trillo I."/>
            <person name="Haas B."/>
            <person name="Nusbaum C."/>
            <person name="Birren B."/>
        </authorList>
    </citation>
    <scope>NUCLEOTIDE SEQUENCE [LARGE SCALE GENOMIC DNA]</scope>
    <source>
        <strain evidence="8 9">JP610</strain>
    </source>
</reference>
<dbReference type="PRINTS" id="PR00411">
    <property type="entry name" value="PNDRDTASEI"/>
</dbReference>
<dbReference type="GeneID" id="25913090"/>
<dbReference type="GO" id="GO:0016491">
    <property type="term" value="F:oxidoreductase activity"/>
    <property type="evidence" value="ECO:0007669"/>
    <property type="project" value="UniProtKB-KW"/>
</dbReference>
<dbReference type="InterPro" id="IPR036873">
    <property type="entry name" value="Rhodanese-like_dom_sf"/>
</dbReference>
<dbReference type="STRING" id="667725.A0A0L0FFP0"/>
<comment type="cofactor">
    <cofactor evidence="1">
        <name>FAD</name>
        <dbReference type="ChEBI" id="CHEBI:57692"/>
    </cofactor>
</comment>
<dbReference type="Gene3D" id="3.50.50.60">
    <property type="entry name" value="FAD/NAD(P)-binding domain"/>
    <property type="match status" value="2"/>
</dbReference>